<protein>
    <recommendedName>
        <fullName evidence="3">Malonyl-CoA:ACP transacylase (MAT) domain-containing protein</fullName>
    </recommendedName>
</protein>
<dbReference type="AlphaFoldDB" id="A0A221NT80"/>
<evidence type="ECO:0000259" key="3">
    <source>
        <dbReference type="SMART" id="SM00827"/>
    </source>
</evidence>
<name>A0A221NT80_9ACTN</name>
<dbReference type="Proteomes" id="UP000031501">
    <property type="component" value="Chromosome"/>
</dbReference>
<dbReference type="KEGG" id="splu:LK06_000940"/>
<organism evidence="4 5">
    <name type="scientific">Streptomyces pluripotens</name>
    <dbReference type="NCBI Taxonomy" id="1355015"/>
    <lineage>
        <taxon>Bacteria</taxon>
        <taxon>Bacillati</taxon>
        <taxon>Actinomycetota</taxon>
        <taxon>Actinomycetes</taxon>
        <taxon>Kitasatosporales</taxon>
        <taxon>Streptomycetaceae</taxon>
        <taxon>Streptomyces</taxon>
    </lineage>
</organism>
<evidence type="ECO:0000256" key="1">
    <source>
        <dbReference type="ARBA" id="ARBA00022679"/>
    </source>
</evidence>
<keyword evidence="2" id="KW-0511">Multifunctional enzyme</keyword>
<evidence type="ECO:0000256" key="2">
    <source>
        <dbReference type="ARBA" id="ARBA00023268"/>
    </source>
</evidence>
<dbReference type="STRING" id="1355015.LK06_000940"/>
<dbReference type="SUPFAM" id="SSF52151">
    <property type="entry name" value="FabD/lysophospholipase-like"/>
    <property type="match status" value="1"/>
</dbReference>
<dbReference type="PANTHER" id="PTHR43775:SF51">
    <property type="entry name" value="INACTIVE PHENOLPHTHIOCEROL SYNTHESIS POLYKETIDE SYNTHASE TYPE I PKS1-RELATED"/>
    <property type="match status" value="1"/>
</dbReference>
<keyword evidence="5" id="KW-1185">Reference proteome</keyword>
<keyword evidence="1" id="KW-0808">Transferase</keyword>
<dbReference type="GO" id="GO:0004312">
    <property type="term" value="F:fatty acid synthase activity"/>
    <property type="evidence" value="ECO:0007669"/>
    <property type="project" value="TreeGrafter"/>
</dbReference>
<dbReference type="InterPro" id="IPR014043">
    <property type="entry name" value="Acyl_transferase_dom"/>
</dbReference>
<gene>
    <name evidence="4" type="ORF">LK07_02025</name>
</gene>
<dbReference type="InterPro" id="IPR050091">
    <property type="entry name" value="PKS_NRPS_Biosynth_Enz"/>
</dbReference>
<dbReference type="InterPro" id="IPR016035">
    <property type="entry name" value="Acyl_Trfase/lysoPLipase"/>
</dbReference>
<accession>A0A221NT80</accession>
<dbReference type="SMART" id="SM00827">
    <property type="entry name" value="PKS_AT"/>
    <property type="match status" value="1"/>
</dbReference>
<dbReference type="GO" id="GO:0006633">
    <property type="term" value="P:fatty acid biosynthetic process"/>
    <property type="evidence" value="ECO:0007669"/>
    <property type="project" value="TreeGrafter"/>
</dbReference>
<feature type="domain" description="Malonyl-CoA:ACP transacylase (MAT)" evidence="3">
    <location>
        <begin position="16"/>
        <end position="246"/>
    </location>
</feature>
<reference evidence="4 5" key="1">
    <citation type="submission" date="2017-07" db="EMBL/GenBank/DDBJ databases">
        <title>Genome sequence of Streptomyces pluripotens MUSC 137T.</title>
        <authorList>
            <person name="Ser H.-L."/>
            <person name="Lee L.-H."/>
        </authorList>
    </citation>
    <scope>NUCLEOTIDE SEQUENCE [LARGE SCALE GENOMIC DNA]</scope>
    <source>
        <strain evidence="4 5">MUSC 137</strain>
    </source>
</reference>
<dbReference type="Pfam" id="PF00698">
    <property type="entry name" value="Acyl_transf_1"/>
    <property type="match status" value="1"/>
</dbReference>
<dbReference type="PANTHER" id="PTHR43775">
    <property type="entry name" value="FATTY ACID SYNTHASE"/>
    <property type="match status" value="1"/>
</dbReference>
<dbReference type="Gene3D" id="3.40.366.10">
    <property type="entry name" value="Malonyl-Coenzyme A Acyl Carrier Protein, domain 2"/>
    <property type="match status" value="1"/>
</dbReference>
<evidence type="ECO:0000313" key="4">
    <source>
        <dbReference type="EMBL" id="ASN22998.1"/>
    </source>
</evidence>
<sequence>MEGMSPDGRIGRTVFLFPASASPHPGTGWELLAAFPVFTEALDAICARLDPYLELPLKSVLCLADRAQRPALVERVSFSGPAVFALQAAQYRLLQSWGLQPDVLFGHAAGRMGAAFAAGVFSLAEACHAVGTLARLLSSLPDTEPGSPHLDHALKAYGRTLATLHPQPPRLPLVSDVTARPVGAETRDPEFWIPRSPVRVADAVELLHQQGVRTWLELGPGDLLTRVLPRCPPDGPVTAFAMARDWPLLQAGPL</sequence>
<proteinExistence type="predicted"/>
<dbReference type="EMBL" id="CP022433">
    <property type="protein sequence ID" value="ASN22998.1"/>
    <property type="molecule type" value="Genomic_DNA"/>
</dbReference>
<evidence type="ECO:0000313" key="5">
    <source>
        <dbReference type="Proteomes" id="UP000031501"/>
    </source>
</evidence>
<dbReference type="InterPro" id="IPR001227">
    <property type="entry name" value="Ac_transferase_dom_sf"/>
</dbReference>